<dbReference type="EMBL" id="OV121137">
    <property type="protein sequence ID" value="CAH0559055.1"/>
    <property type="molecule type" value="Genomic_DNA"/>
</dbReference>
<dbReference type="OrthoDB" id="431588at2759"/>
<accession>A0A9P0FJ25</accession>
<dbReference type="Proteomes" id="UP001154078">
    <property type="component" value="Chromosome 6"/>
</dbReference>
<proteinExistence type="predicted"/>
<name>A0A9P0FJ25_BRAAE</name>
<evidence type="ECO:0000256" key="1">
    <source>
        <dbReference type="SAM" id="Coils"/>
    </source>
</evidence>
<organism evidence="2 3">
    <name type="scientific">Brassicogethes aeneus</name>
    <name type="common">Rape pollen beetle</name>
    <name type="synonym">Meligethes aeneus</name>
    <dbReference type="NCBI Taxonomy" id="1431903"/>
    <lineage>
        <taxon>Eukaryota</taxon>
        <taxon>Metazoa</taxon>
        <taxon>Ecdysozoa</taxon>
        <taxon>Arthropoda</taxon>
        <taxon>Hexapoda</taxon>
        <taxon>Insecta</taxon>
        <taxon>Pterygota</taxon>
        <taxon>Neoptera</taxon>
        <taxon>Endopterygota</taxon>
        <taxon>Coleoptera</taxon>
        <taxon>Polyphaga</taxon>
        <taxon>Cucujiformia</taxon>
        <taxon>Nitidulidae</taxon>
        <taxon>Meligethinae</taxon>
        <taxon>Brassicogethes</taxon>
    </lineage>
</organism>
<protein>
    <submittedName>
        <fullName evidence="2">Uncharacterized protein</fullName>
    </submittedName>
</protein>
<sequence>MEKGEGNLDEIQEIDNSFKEILNNINEMKKYLSHPEPLTALTNMHLCLNPPKEENKDSDLETTDLEHKMKDYTKMLFDKKPVEEIKYLSKLNSELYKSFNEVQTNTIKYLNNTVKEKNETEKNQPSYDTIMSETLDKYKCFKLQYELDWIENIKTFINFINQLKNTTADYKTTFFQNLKHDIVLTLNKNFESMENGLNVYAKDLENIYMGIHNKLKVIHGLPKNKHLLDKLNEEMKNVEENYQNRVEEILYPLKDNYIKNYNVLLEKLKMGGGFVNSFNVNITLLEGLVDDLERQMNTIVELTEIELNKQNFTENKDTILSETIDFNEYYESTIKKLEILSAEHFDKINNMESNDEKMHEKYQKMWKSDTEKVCSLYAIQYTLKSEGKK</sequence>
<evidence type="ECO:0000313" key="3">
    <source>
        <dbReference type="Proteomes" id="UP001154078"/>
    </source>
</evidence>
<keyword evidence="1" id="KW-0175">Coiled coil</keyword>
<feature type="coiled-coil region" evidence="1">
    <location>
        <begin position="221"/>
        <end position="248"/>
    </location>
</feature>
<gene>
    <name evidence="2" type="ORF">MELIAE_LOCUS9236</name>
</gene>
<keyword evidence="3" id="KW-1185">Reference proteome</keyword>
<dbReference type="AlphaFoldDB" id="A0A9P0FJ25"/>
<evidence type="ECO:0000313" key="2">
    <source>
        <dbReference type="EMBL" id="CAH0559055.1"/>
    </source>
</evidence>
<reference evidence="2" key="1">
    <citation type="submission" date="2021-12" db="EMBL/GenBank/DDBJ databases">
        <authorList>
            <person name="King R."/>
        </authorList>
    </citation>
    <scope>NUCLEOTIDE SEQUENCE</scope>
</reference>